<dbReference type="PANTHER" id="PTHR33214">
    <property type="entry name" value="BIFUNCTIONAL INHIBITOR/LIPID-TRANSFER PROTEIN/SEED STORAGE 2S ALBUMIN SUPERFAMILY PROTEIN"/>
    <property type="match status" value="1"/>
</dbReference>
<organism evidence="6">
    <name type="scientific">Brachypodium distachyon</name>
    <name type="common">Purple false brome</name>
    <name type="synonym">Trachynia distachya</name>
    <dbReference type="NCBI Taxonomy" id="15368"/>
    <lineage>
        <taxon>Eukaryota</taxon>
        <taxon>Viridiplantae</taxon>
        <taxon>Streptophyta</taxon>
        <taxon>Embryophyta</taxon>
        <taxon>Tracheophyta</taxon>
        <taxon>Spermatophyta</taxon>
        <taxon>Magnoliopsida</taxon>
        <taxon>Liliopsida</taxon>
        <taxon>Poales</taxon>
        <taxon>Poaceae</taxon>
        <taxon>BOP clade</taxon>
        <taxon>Pooideae</taxon>
        <taxon>Stipodae</taxon>
        <taxon>Brachypodieae</taxon>
        <taxon>Brachypodium</taxon>
    </lineage>
</organism>
<evidence type="ECO:0000313" key="7">
    <source>
        <dbReference type="EnsemblPlants" id="KQK09265"/>
    </source>
</evidence>
<sequence>MKPSCALLILAVMLAASGSSCRASRAAPAAKCDPRALRPCAPVILLGTAPSTACCVKLRELKPCLCKYAKNRDLGKYINSRDSRKVAAACGLRVPIC</sequence>
<dbReference type="InterPro" id="IPR033872">
    <property type="entry name" value="nsLTP2"/>
</dbReference>
<gene>
    <name evidence="7" type="primary">LOC100838085</name>
    <name evidence="6" type="ORF">BRADI_2g47072v3</name>
</gene>
<evidence type="ECO:0000256" key="3">
    <source>
        <dbReference type="ARBA" id="ARBA00023121"/>
    </source>
</evidence>
<dbReference type="InterPro" id="IPR016140">
    <property type="entry name" value="Bifunc_inhib/LTP/seed_store"/>
</dbReference>
<dbReference type="EnsemblPlants" id="KQK09265">
    <property type="protein sequence ID" value="KQK09265"/>
    <property type="gene ID" value="BRADI_2g47072v3"/>
</dbReference>
<name>A0A0Q3KE57_BRADI</name>
<reference evidence="7" key="3">
    <citation type="submission" date="2018-08" db="UniProtKB">
        <authorList>
            <consortium name="EnsemblPlants"/>
        </authorList>
    </citation>
    <scope>IDENTIFICATION</scope>
    <source>
        <strain evidence="7">cv. Bd21</strain>
    </source>
</reference>
<feature type="chain" id="PRO_5044546044" description="Bifunctional inhibitor/plant lipid transfer protein/seed storage helical domain-containing protein" evidence="4">
    <location>
        <begin position="24"/>
        <end position="97"/>
    </location>
</feature>
<evidence type="ECO:0000256" key="2">
    <source>
        <dbReference type="ARBA" id="ARBA00022448"/>
    </source>
</evidence>
<evidence type="ECO:0000256" key="1">
    <source>
        <dbReference type="ARBA" id="ARBA00009707"/>
    </source>
</evidence>
<keyword evidence="8" id="KW-1185">Reference proteome</keyword>
<dbReference type="ExpressionAtlas" id="A0A0Q3KE57">
    <property type="expression patterns" value="baseline"/>
</dbReference>
<dbReference type="CDD" id="cd01959">
    <property type="entry name" value="nsLTP2"/>
    <property type="match status" value="1"/>
</dbReference>
<dbReference type="GeneID" id="100838085"/>
<evidence type="ECO:0000313" key="8">
    <source>
        <dbReference type="Proteomes" id="UP000008810"/>
    </source>
</evidence>
<dbReference type="PANTHER" id="PTHR33214:SF3">
    <property type="entry name" value="OS01G0691100 PROTEIN"/>
    <property type="match status" value="1"/>
</dbReference>
<evidence type="ECO:0000313" key="6">
    <source>
        <dbReference type="EMBL" id="KQK09265.1"/>
    </source>
</evidence>
<comment type="similarity">
    <text evidence="1">Belongs to the plant LTP family. B11E subfamily.</text>
</comment>
<feature type="signal peptide" evidence="4">
    <location>
        <begin position="1"/>
        <end position="23"/>
    </location>
</feature>
<proteinExistence type="inferred from homology"/>
<dbReference type="GO" id="GO:0008289">
    <property type="term" value="F:lipid binding"/>
    <property type="evidence" value="ECO:0007669"/>
    <property type="project" value="UniProtKB-KW"/>
</dbReference>
<dbReference type="EMBL" id="CM000881">
    <property type="protein sequence ID" value="KQK09265.1"/>
    <property type="molecule type" value="Genomic_DNA"/>
</dbReference>
<dbReference type="SUPFAM" id="SSF47699">
    <property type="entry name" value="Bifunctional inhibitor/lipid-transfer protein/seed storage 2S albumin"/>
    <property type="match status" value="1"/>
</dbReference>
<keyword evidence="2" id="KW-0813">Transport</keyword>
<dbReference type="OrthoDB" id="665742at2759"/>
<keyword evidence="4" id="KW-0732">Signal</keyword>
<dbReference type="Gene3D" id="1.10.110.10">
    <property type="entry name" value="Plant lipid-transfer and hydrophobic proteins"/>
    <property type="match status" value="1"/>
</dbReference>
<dbReference type="AlphaFoldDB" id="A0A0Q3KE57"/>
<reference evidence="6" key="2">
    <citation type="submission" date="2017-06" db="EMBL/GenBank/DDBJ databases">
        <title>WGS assembly of Brachypodium distachyon.</title>
        <authorList>
            <consortium name="The International Brachypodium Initiative"/>
            <person name="Lucas S."/>
            <person name="Harmon-Smith M."/>
            <person name="Lail K."/>
            <person name="Tice H."/>
            <person name="Grimwood J."/>
            <person name="Bruce D."/>
            <person name="Barry K."/>
            <person name="Shu S."/>
            <person name="Lindquist E."/>
            <person name="Wang M."/>
            <person name="Pitluck S."/>
            <person name="Vogel J.P."/>
            <person name="Garvin D.F."/>
            <person name="Mockler T.C."/>
            <person name="Schmutz J."/>
            <person name="Rokhsar D."/>
            <person name="Bevan M.W."/>
        </authorList>
    </citation>
    <scope>NUCLEOTIDE SEQUENCE</scope>
    <source>
        <strain evidence="6">Bd21</strain>
    </source>
</reference>
<evidence type="ECO:0000259" key="5">
    <source>
        <dbReference type="Pfam" id="PF14368"/>
    </source>
</evidence>
<accession>A0A0Q3KE57</accession>
<dbReference type="InterPro" id="IPR036312">
    <property type="entry name" value="Bifun_inhib/LTP/seed_sf"/>
</dbReference>
<evidence type="ECO:0000256" key="4">
    <source>
        <dbReference type="SAM" id="SignalP"/>
    </source>
</evidence>
<dbReference type="Proteomes" id="UP000008810">
    <property type="component" value="Chromosome 2"/>
</dbReference>
<dbReference type="STRING" id="15368.A0A0Q3KE57"/>
<dbReference type="Gramene" id="KQK09265">
    <property type="protein sequence ID" value="KQK09265"/>
    <property type="gene ID" value="BRADI_2g47072v3"/>
</dbReference>
<dbReference type="Pfam" id="PF14368">
    <property type="entry name" value="LTP_2"/>
    <property type="match status" value="1"/>
</dbReference>
<dbReference type="PROSITE" id="PS51257">
    <property type="entry name" value="PROKAR_LIPOPROTEIN"/>
    <property type="match status" value="1"/>
</dbReference>
<feature type="domain" description="Bifunctional inhibitor/plant lipid transfer protein/seed storage helical" evidence="5">
    <location>
        <begin position="13"/>
        <end position="95"/>
    </location>
</feature>
<reference evidence="6 7" key="1">
    <citation type="journal article" date="2010" name="Nature">
        <title>Genome sequencing and analysis of the model grass Brachypodium distachyon.</title>
        <authorList>
            <consortium name="International Brachypodium Initiative"/>
        </authorList>
    </citation>
    <scope>NUCLEOTIDE SEQUENCE [LARGE SCALE GENOMIC DNA]</scope>
    <source>
        <strain evidence="6">Bd21</strain>
        <strain evidence="7">cv. Bd21</strain>
    </source>
</reference>
<dbReference type="GO" id="GO:0006869">
    <property type="term" value="P:lipid transport"/>
    <property type="evidence" value="ECO:0007669"/>
    <property type="project" value="InterPro"/>
</dbReference>
<keyword evidence="3" id="KW-0446">Lipid-binding</keyword>
<dbReference type="RefSeq" id="XP_010232168.1">
    <property type="nucleotide sequence ID" value="XM_010233866.3"/>
</dbReference>
<dbReference type="KEGG" id="bdi:100838085"/>
<protein>
    <recommendedName>
        <fullName evidence="5">Bifunctional inhibitor/plant lipid transfer protein/seed storage helical domain-containing protein</fullName>
    </recommendedName>
</protein>